<dbReference type="Proteomes" id="UP000027190">
    <property type="component" value="Unassembled WGS sequence"/>
</dbReference>
<reference evidence="1 2" key="1">
    <citation type="journal article" date="2014" name="Antonie Van Leeuwenhoek">
        <title>Hyphomonas beringensis sp. nov. and Hyphomonas chukchiensis sp. nov., isolated from surface seawater of the Bering Sea and Chukchi Sea.</title>
        <authorList>
            <person name="Li C."/>
            <person name="Lai Q."/>
            <person name="Li G."/>
            <person name="Dong C."/>
            <person name="Wang J."/>
            <person name="Liao Y."/>
            <person name="Shao Z."/>
        </authorList>
    </citation>
    <scope>NUCLEOTIDE SEQUENCE [LARGE SCALE GENOMIC DNA]</scope>
    <source>
        <strain evidence="1 2">BH-BN04-4</strain>
    </source>
</reference>
<protein>
    <submittedName>
        <fullName evidence="1">Uncharacterized protein</fullName>
    </submittedName>
</protein>
<organism evidence="1 2">
    <name type="scientific">Hyphomonas chukchiensis</name>
    <dbReference type="NCBI Taxonomy" id="1280947"/>
    <lineage>
        <taxon>Bacteria</taxon>
        <taxon>Pseudomonadati</taxon>
        <taxon>Pseudomonadota</taxon>
        <taxon>Alphaproteobacteria</taxon>
        <taxon>Hyphomonadales</taxon>
        <taxon>Hyphomonadaceae</taxon>
        <taxon>Hyphomonas</taxon>
    </lineage>
</organism>
<proteinExistence type="predicted"/>
<name>A0A062UGG4_9PROT</name>
<comment type="caution">
    <text evidence="1">The sequence shown here is derived from an EMBL/GenBank/DDBJ whole genome shotgun (WGS) entry which is preliminary data.</text>
</comment>
<accession>A0A062UGG4</accession>
<keyword evidence="2" id="KW-1185">Reference proteome</keyword>
<sequence>MGKFIAGTLKFFEVHVEPYCGISTLSFGDTKNVFLHDAHDVEQMLRMDINSCGMDVQTHAFNTPCWGTTSP</sequence>
<evidence type="ECO:0000313" key="1">
    <source>
        <dbReference type="EMBL" id="KCZ57427.1"/>
    </source>
</evidence>
<evidence type="ECO:0000313" key="2">
    <source>
        <dbReference type="Proteomes" id="UP000027190"/>
    </source>
</evidence>
<dbReference type="AlphaFoldDB" id="A0A062UGG4"/>
<dbReference type="EMBL" id="AWFG01000030">
    <property type="protein sequence ID" value="KCZ57427.1"/>
    <property type="molecule type" value="Genomic_DNA"/>
</dbReference>
<gene>
    <name evidence="1" type="ORF">HY30_04465</name>
</gene>